<evidence type="ECO:0000313" key="1">
    <source>
        <dbReference type="EMBL" id="PNF57542.1"/>
    </source>
</evidence>
<dbReference type="AlphaFoldDB" id="A0A2N8R8X4"/>
<proteinExistence type="predicted"/>
<sequence length="196" mass="22110">MEENELSVALAKLNDRAVASELVLREETKQTIVLLFEFAQVVVEKYKAARTEDQERNPNFRFWSHICSVELGVTAVTVRWRKYSGTSKFSTPIESAQLTEFRLPASVFRKCTKTEKKAIMEAECNFAIVRKISGHLGKAIESAIAIKGITNTVPDLPTHPVDPEERRILDALAELDNISRKHSEMDKAAVRRLLGL</sequence>
<dbReference type="EMBL" id="POUM01000027">
    <property type="protein sequence ID" value="PNF57542.1"/>
    <property type="molecule type" value="Genomic_DNA"/>
</dbReference>
<gene>
    <name evidence="1" type="ORF">CXK99_21215</name>
</gene>
<evidence type="ECO:0000313" key="2">
    <source>
        <dbReference type="Proteomes" id="UP000236003"/>
    </source>
</evidence>
<dbReference type="RefSeq" id="WP_102821689.1">
    <property type="nucleotide sequence ID" value="NZ_JAMOHR010000029.1"/>
</dbReference>
<organism evidence="1 2">
    <name type="scientific">Stutzerimonas stutzeri</name>
    <name type="common">Pseudomonas stutzeri</name>
    <dbReference type="NCBI Taxonomy" id="316"/>
    <lineage>
        <taxon>Bacteria</taxon>
        <taxon>Pseudomonadati</taxon>
        <taxon>Pseudomonadota</taxon>
        <taxon>Gammaproteobacteria</taxon>
        <taxon>Pseudomonadales</taxon>
        <taxon>Pseudomonadaceae</taxon>
        <taxon>Stutzerimonas</taxon>
    </lineage>
</organism>
<accession>A0A2N8R8X4</accession>
<comment type="caution">
    <text evidence="1">The sequence shown here is derived from an EMBL/GenBank/DDBJ whole genome shotgun (WGS) entry which is preliminary data.</text>
</comment>
<dbReference type="Proteomes" id="UP000236003">
    <property type="component" value="Unassembled WGS sequence"/>
</dbReference>
<name>A0A2N8R8X4_STUST</name>
<protein>
    <submittedName>
        <fullName evidence="1">Uncharacterized protein</fullName>
    </submittedName>
</protein>
<reference evidence="1 2" key="1">
    <citation type="submission" date="2018-01" db="EMBL/GenBank/DDBJ databases">
        <title>Denitrification phenotypes of diverse strains of Pseudomonas stutzeri.</title>
        <authorList>
            <person name="Milligan D.A."/>
            <person name="Bergaust L."/>
            <person name="Bakken L.R."/>
            <person name="Frostegard A."/>
        </authorList>
    </citation>
    <scope>NUCLEOTIDE SEQUENCE [LARGE SCALE GENOMIC DNA]</scope>
    <source>
        <strain evidence="1 2">CCUG 44592</strain>
    </source>
</reference>